<dbReference type="EMBL" id="CP054139">
    <property type="protein sequence ID" value="QKJ29477.1"/>
    <property type="molecule type" value="Genomic_DNA"/>
</dbReference>
<dbReference type="Proteomes" id="UP000505355">
    <property type="component" value="Chromosome"/>
</dbReference>
<gene>
    <name evidence="1" type="ORF">HQ865_06820</name>
</gene>
<dbReference type="SUPFAM" id="SSF49464">
    <property type="entry name" value="Carboxypeptidase regulatory domain-like"/>
    <property type="match status" value="1"/>
</dbReference>
<dbReference type="RefSeq" id="WP_173414171.1">
    <property type="nucleotide sequence ID" value="NZ_CP054139.1"/>
</dbReference>
<evidence type="ECO:0000313" key="2">
    <source>
        <dbReference type="Proteomes" id="UP000505355"/>
    </source>
</evidence>
<dbReference type="AlphaFoldDB" id="A0A7D4TWG9"/>
<evidence type="ECO:0008006" key="3">
    <source>
        <dbReference type="Google" id="ProtNLM"/>
    </source>
</evidence>
<organism evidence="1 2">
    <name type="scientific">Mucilaginibacter mali</name>
    <dbReference type="NCBI Taxonomy" id="2740462"/>
    <lineage>
        <taxon>Bacteria</taxon>
        <taxon>Pseudomonadati</taxon>
        <taxon>Bacteroidota</taxon>
        <taxon>Sphingobacteriia</taxon>
        <taxon>Sphingobacteriales</taxon>
        <taxon>Sphingobacteriaceae</taxon>
        <taxon>Mucilaginibacter</taxon>
    </lineage>
</organism>
<dbReference type="KEGG" id="mmab:HQ865_06820"/>
<accession>A0A7D4TWG9</accession>
<reference evidence="1 2" key="1">
    <citation type="submission" date="2020-05" db="EMBL/GenBank/DDBJ databases">
        <title>Mucilaginibacter mali sp. nov.</title>
        <authorList>
            <person name="Kim H.S."/>
            <person name="Lee K.C."/>
            <person name="Suh M.K."/>
            <person name="Kim J.-S."/>
            <person name="Han K.-I."/>
            <person name="Eom M.K."/>
            <person name="Shin Y.K."/>
            <person name="Lee J.-S."/>
        </authorList>
    </citation>
    <scope>NUCLEOTIDE SEQUENCE [LARGE SCALE GENOMIC DNA]</scope>
    <source>
        <strain evidence="1 2">G2-14</strain>
    </source>
</reference>
<name>A0A7D4TWG9_9SPHI</name>
<protein>
    <recommendedName>
        <fullName evidence="3">Carboxypeptidase-like regulatory domain-containing protein</fullName>
    </recommendedName>
</protein>
<dbReference type="InterPro" id="IPR008969">
    <property type="entry name" value="CarboxyPept-like_regulatory"/>
</dbReference>
<sequence length="239" mass="27101">MLRYTILSLLCCMFFVDTRAQTIKATVFENHTRVTLQGIFIRNLSNKESAITDVKGKFSLKAKLNDLLVFTGYGYLNDTLLVTNLKMEEVFLEPKTNMLNQVDISTPEVNTGSGWSDPAFHNQTTIYQRNADGSYKGGVAFRIWSSKGAEHKRQKLAQKQAEEEVNQQILKVFTAKNLAKYLPLPPVEIEGFITRYTPGAKVYTANDFNLLAYLDKCYKEYMKLPPEKRVPVKLAAPGK</sequence>
<evidence type="ECO:0000313" key="1">
    <source>
        <dbReference type="EMBL" id="QKJ29477.1"/>
    </source>
</evidence>
<proteinExistence type="predicted"/>
<keyword evidence="2" id="KW-1185">Reference proteome</keyword>